<dbReference type="OrthoDB" id="690405at2759"/>
<protein>
    <submittedName>
        <fullName evidence="2">Uncharacterized protein</fullName>
    </submittedName>
</protein>
<evidence type="ECO:0000313" key="2">
    <source>
        <dbReference type="EMBL" id="RCV37861.1"/>
    </source>
</evidence>
<evidence type="ECO:0000256" key="1">
    <source>
        <dbReference type="SAM" id="SignalP"/>
    </source>
</evidence>
<accession>A0A368S661</accession>
<dbReference type="EMBL" id="CM003535">
    <property type="protein sequence ID" value="RCV37861.1"/>
    <property type="molecule type" value="Genomic_DNA"/>
</dbReference>
<name>A0A368S661_SETIT</name>
<organism evidence="2">
    <name type="scientific">Setaria italica</name>
    <name type="common">Foxtail millet</name>
    <name type="synonym">Panicum italicum</name>
    <dbReference type="NCBI Taxonomy" id="4555"/>
    <lineage>
        <taxon>Eukaryota</taxon>
        <taxon>Viridiplantae</taxon>
        <taxon>Streptophyta</taxon>
        <taxon>Embryophyta</taxon>
        <taxon>Tracheophyta</taxon>
        <taxon>Spermatophyta</taxon>
        <taxon>Magnoliopsida</taxon>
        <taxon>Liliopsida</taxon>
        <taxon>Poales</taxon>
        <taxon>Poaceae</taxon>
        <taxon>PACMAD clade</taxon>
        <taxon>Panicoideae</taxon>
        <taxon>Panicodae</taxon>
        <taxon>Paniceae</taxon>
        <taxon>Cenchrinae</taxon>
        <taxon>Setaria</taxon>
    </lineage>
</organism>
<reference evidence="2" key="1">
    <citation type="journal article" date="2012" name="Nat. Biotechnol.">
        <title>Reference genome sequence of the model plant Setaria.</title>
        <authorList>
            <person name="Bennetzen J.L."/>
            <person name="Schmutz J."/>
            <person name="Wang H."/>
            <person name="Percifield R."/>
            <person name="Hawkins J."/>
            <person name="Pontaroli A.C."/>
            <person name="Estep M."/>
            <person name="Feng L."/>
            <person name="Vaughn J.N."/>
            <person name="Grimwood J."/>
            <person name="Jenkins J."/>
            <person name="Barry K."/>
            <person name="Lindquist E."/>
            <person name="Hellsten U."/>
            <person name="Deshpande S."/>
            <person name="Wang X."/>
            <person name="Wu X."/>
            <person name="Mitros T."/>
            <person name="Triplett J."/>
            <person name="Yang X."/>
            <person name="Ye C.Y."/>
            <person name="Mauro-Herrera M."/>
            <person name="Wang L."/>
            <person name="Li P."/>
            <person name="Sharma M."/>
            <person name="Sharma R."/>
            <person name="Ronald P.C."/>
            <person name="Panaud O."/>
            <person name="Kellogg E.A."/>
            <person name="Brutnell T.P."/>
            <person name="Doust A.N."/>
            <person name="Tuskan G.A."/>
            <person name="Rokhsar D."/>
            <person name="Devos K.M."/>
        </authorList>
    </citation>
    <scope>NUCLEOTIDE SEQUENCE [LARGE SCALE GENOMIC DNA]</scope>
    <source>
        <strain evidence="2">Yugu1</strain>
    </source>
</reference>
<feature type="chain" id="PRO_5016901701" evidence="1">
    <location>
        <begin position="22"/>
        <end position="78"/>
    </location>
</feature>
<proteinExistence type="predicted"/>
<gene>
    <name evidence="2" type="ORF">SETIT_8G096300v2</name>
</gene>
<feature type="signal peptide" evidence="1">
    <location>
        <begin position="1"/>
        <end position="21"/>
    </location>
</feature>
<keyword evidence="1" id="KW-0732">Signal</keyword>
<dbReference type="AlphaFoldDB" id="A0A368S661"/>
<sequence length="78" mass="8684">MILSYFLLSVCAEINLEEVLAATTQALAWLCWKDFEVMTTPLDNDVLAGLHEKIASFIVNQVISVKGEFHCNNLGIDI</sequence>
<reference evidence="2" key="2">
    <citation type="submission" date="2015-07" db="EMBL/GenBank/DDBJ databases">
        <authorList>
            <person name="Noorani M."/>
        </authorList>
    </citation>
    <scope>NUCLEOTIDE SEQUENCE</scope>
    <source>
        <strain evidence="2">Yugu1</strain>
    </source>
</reference>